<protein>
    <submittedName>
        <fullName evidence="1">Uncharacterized protein</fullName>
    </submittedName>
</protein>
<accession>A0A0H5C5L7</accession>
<sequence length="161" mass="18418">MFRNCVRPLVSARRATLTQPARFYAASTHGRVLIRARQLIKEQTEYRQLPDDSQYIEKFYNELSTFHDELKGNTGIPQSSFSEFEDNPNALIATLEDFIQDKILSVYGSRVDSGAKVVIQRYGEFLHNVKTTLILNGGHPFIFDVLIQNKQLFDGFDKGRG</sequence>
<dbReference type="EMBL" id="CDQK01000004">
    <property type="protein sequence ID" value="CEP23263.1"/>
    <property type="molecule type" value="Genomic_DNA"/>
</dbReference>
<dbReference type="AlphaFoldDB" id="A0A0H5C5L7"/>
<gene>
    <name evidence="1" type="ORF">BN1211_3800</name>
</gene>
<dbReference type="InterPro" id="IPR035283">
    <property type="entry name" value="Fmp23"/>
</dbReference>
<dbReference type="Pfam" id="PF17315">
    <property type="entry name" value="FMP23"/>
    <property type="match status" value="1"/>
</dbReference>
<reference evidence="2" key="1">
    <citation type="journal article" date="2015" name="J. Biotechnol.">
        <title>The structure of the Cyberlindnera jadinii genome and its relation to Candida utilis analyzed by the occurrence of single nucleotide polymorphisms.</title>
        <authorList>
            <person name="Rupp O."/>
            <person name="Brinkrolf K."/>
            <person name="Buerth C."/>
            <person name="Kunigo M."/>
            <person name="Schneider J."/>
            <person name="Jaenicke S."/>
            <person name="Goesmann A."/>
            <person name="Puehler A."/>
            <person name="Jaeger K.-E."/>
            <person name="Ernst J.F."/>
        </authorList>
    </citation>
    <scope>NUCLEOTIDE SEQUENCE [LARGE SCALE GENOMIC DNA]</scope>
    <source>
        <strain evidence="2">ATCC 18201 / CBS 1600 / BCRC 20928 / JCM 3617 / NBRC 0987 / NRRL Y-1542</strain>
    </source>
</reference>
<evidence type="ECO:0000313" key="1">
    <source>
        <dbReference type="EMBL" id="CEP23263.1"/>
    </source>
</evidence>
<dbReference type="Proteomes" id="UP000038830">
    <property type="component" value="Unassembled WGS sequence"/>
</dbReference>
<evidence type="ECO:0000313" key="2">
    <source>
        <dbReference type="Proteomes" id="UP000038830"/>
    </source>
</evidence>
<organism evidence="1 2">
    <name type="scientific">Cyberlindnera jadinii (strain ATCC 18201 / CBS 1600 / BCRC 20928 / JCM 3617 / NBRC 0987 / NRRL Y-1542)</name>
    <name type="common">Torula yeast</name>
    <name type="synonym">Candida utilis</name>
    <dbReference type="NCBI Taxonomy" id="983966"/>
    <lineage>
        <taxon>Eukaryota</taxon>
        <taxon>Fungi</taxon>
        <taxon>Dikarya</taxon>
        <taxon>Ascomycota</taxon>
        <taxon>Saccharomycotina</taxon>
        <taxon>Saccharomycetes</taxon>
        <taxon>Phaffomycetales</taxon>
        <taxon>Phaffomycetaceae</taxon>
        <taxon>Cyberlindnera</taxon>
    </lineage>
</organism>
<proteinExistence type="predicted"/>
<name>A0A0H5C5L7_CYBJN</name>